<evidence type="ECO:0000313" key="1">
    <source>
        <dbReference type="EnsemblPlants" id="KQL10892"/>
    </source>
</evidence>
<evidence type="ECO:0000313" key="2">
    <source>
        <dbReference type="Proteomes" id="UP000004995"/>
    </source>
</evidence>
<keyword evidence="2" id="KW-1185">Reference proteome</keyword>
<accession>K3Y4D1</accession>
<dbReference type="Gramene" id="KQL10892">
    <property type="protein sequence ID" value="KQL10892"/>
    <property type="gene ID" value="SETIT_009069mg"/>
</dbReference>
<protein>
    <submittedName>
        <fullName evidence="1">Uncharacterized protein</fullName>
    </submittedName>
</protein>
<reference evidence="2" key="1">
    <citation type="journal article" date="2012" name="Nat. Biotechnol.">
        <title>Reference genome sequence of the model plant Setaria.</title>
        <authorList>
            <person name="Bennetzen J.L."/>
            <person name="Schmutz J."/>
            <person name="Wang H."/>
            <person name="Percifield R."/>
            <person name="Hawkins J."/>
            <person name="Pontaroli A.C."/>
            <person name="Estep M."/>
            <person name="Feng L."/>
            <person name="Vaughn J.N."/>
            <person name="Grimwood J."/>
            <person name="Jenkins J."/>
            <person name="Barry K."/>
            <person name="Lindquist E."/>
            <person name="Hellsten U."/>
            <person name="Deshpande S."/>
            <person name="Wang X."/>
            <person name="Wu X."/>
            <person name="Mitros T."/>
            <person name="Triplett J."/>
            <person name="Yang X."/>
            <person name="Ye C.Y."/>
            <person name="Mauro-Herrera M."/>
            <person name="Wang L."/>
            <person name="Li P."/>
            <person name="Sharma M."/>
            <person name="Sharma R."/>
            <person name="Ronald P.C."/>
            <person name="Panaud O."/>
            <person name="Kellogg E.A."/>
            <person name="Brutnell T.P."/>
            <person name="Doust A.N."/>
            <person name="Tuskan G.A."/>
            <person name="Rokhsar D."/>
            <person name="Devos K.M."/>
        </authorList>
    </citation>
    <scope>NUCLEOTIDE SEQUENCE [LARGE SCALE GENOMIC DNA]</scope>
    <source>
        <strain evidence="2">cv. Yugu1</strain>
    </source>
</reference>
<name>K3Y4D1_SETIT</name>
<dbReference type="AlphaFoldDB" id="K3Y4D1"/>
<organism evidence="1 2">
    <name type="scientific">Setaria italica</name>
    <name type="common">Foxtail millet</name>
    <name type="synonym">Panicum italicum</name>
    <dbReference type="NCBI Taxonomy" id="4555"/>
    <lineage>
        <taxon>Eukaryota</taxon>
        <taxon>Viridiplantae</taxon>
        <taxon>Streptophyta</taxon>
        <taxon>Embryophyta</taxon>
        <taxon>Tracheophyta</taxon>
        <taxon>Spermatophyta</taxon>
        <taxon>Magnoliopsida</taxon>
        <taxon>Liliopsida</taxon>
        <taxon>Poales</taxon>
        <taxon>Poaceae</taxon>
        <taxon>PACMAD clade</taxon>
        <taxon>Panicoideae</taxon>
        <taxon>Panicodae</taxon>
        <taxon>Paniceae</taxon>
        <taxon>Cenchrinae</taxon>
        <taxon>Setaria</taxon>
    </lineage>
</organism>
<reference evidence="1" key="2">
    <citation type="submission" date="2018-08" db="UniProtKB">
        <authorList>
            <consortium name="EnsemblPlants"/>
        </authorList>
    </citation>
    <scope>IDENTIFICATION</scope>
    <source>
        <strain evidence="1">Yugu1</strain>
    </source>
</reference>
<dbReference type="Proteomes" id="UP000004995">
    <property type="component" value="Unassembled WGS sequence"/>
</dbReference>
<sequence>MKPLKFAGCPLDGLCNLVIIMLLKHSYLEHIECITIL</sequence>
<dbReference type="EMBL" id="AGNK02002540">
    <property type="status" value="NOT_ANNOTATED_CDS"/>
    <property type="molecule type" value="Genomic_DNA"/>
</dbReference>
<proteinExistence type="predicted"/>
<dbReference type="InParanoid" id="K3Y4D1"/>
<dbReference type="EnsemblPlants" id="KQL10892">
    <property type="protein sequence ID" value="KQL10892"/>
    <property type="gene ID" value="SETIT_009069mg"/>
</dbReference>
<dbReference type="HOGENOM" id="CLU_3351961_0_0_1"/>